<dbReference type="InterPro" id="IPR036279">
    <property type="entry name" value="5-3_exonuclease_C_sf"/>
</dbReference>
<dbReference type="InterPro" id="IPR002562">
    <property type="entry name" value="3'-5'_exonuclease_dom"/>
</dbReference>
<evidence type="ECO:0000256" key="8">
    <source>
        <dbReference type="ARBA" id="ARBA00022763"/>
    </source>
</evidence>
<evidence type="ECO:0000256" key="12">
    <source>
        <dbReference type="ARBA" id="ARBA00023125"/>
    </source>
</evidence>
<proteinExistence type="inferred from homology"/>
<dbReference type="FunFam" id="1.10.150.20:FF:000003">
    <property type="entry name" value="DNA polymerase I"/>
    <property type="match status" value="1"/>
</dbReference>
<dbReference type="InterPro" id="IPR020046">
    <property type="entry name" value="5-3_exonucl_a-hlix_arch_N"/>
</dbReference>
<evidence type="ECO:0000256" key="6">
    <source>
        <dbReference type="ARBA" id="ARBA00022705"/>
    </source>
</evidence>
<dbReference type="CDD" id="cd06139">
    <property type="entry name" value="DNA_polA_I_Ecoli_like_exo"/>
    <property type="match status" value="1"/>
</dbReference>
<keyword evidence="7" id="KW-0540">Nuclease</keyword>
<feature type="domain" description="5'-3' exonuclease" evidence="19">
    <location>
        <begin position="9"/>
        <end position="273"/>
    </location>
</feature>
<gene>
    <name evidence="16 21" type="primary">polA</name>
    <name evidence="21" type="ORF">IAD26_01445</name>
</gene>
<dbReference type="InterPro" id="IPR020045">
    <property type="entry name" value="DNA_polI_H3TH"/>
</dbReference>
<dbReference type="Pfam" id="PF00476">
    <property type="entry name" value="DNA_pol_A"/>
    <property type="match status" value="1"/>
</dbReference>
<dbReference type="PRINTS" id="PR00868">
    <property type="entry name" value="DNAPOLI"/>
</dbReference>
<keyword evidence="10 16" id="KW-0269">Exonuclease</keyword>
<evidence type="ECO:0000256" key="4">
    <source>
        <dbReference type="ARBA" id="ARBA00022679"/>
    </source>
</evidence>
<dbReference type="Gene3D" id="1.10.150.20">
    <property type="entry name" value="5' to 3' exonuclease, C-terminal subdomain"/>
    <property type="match status" value="2"/>
</dbReference>
<sequence length="996" mass="113309">MEKNNNAQSKTLILIDGHALAFRSFFALERTGMKTSDKEPTWAVFGFFKAIFDLLKNQTISPDCIAVTFDVSHHTFRTECYEEYKANREQMPDTMKSQMALIMEGLNAFNIPIYTKEGFEADDVIGTIVTKASKLGHKTVILTGDQDAFQLIDREGLVHVLIPSKGELVNYGWNEVYNKLGIYPDQVIDYKALRGDTSDNIPGIRGIGEKTAVKLLDRFQTLDNVLSHIEDVDGKSLKEKLTNGVEAAKMSYFLATIKRDVDIEFDFEKTKLDMPDVDKVSEFLKRVQFFSFLKNLPDILRPFSVCSLASRPENIDSAELKKQQLMDQKLIDFISLKDGTRVEKVKEEPESKPKQPAQQQLGLFATEETPQENVSNCELVNERKTIVTKEHFEKLLEELNKQTLIAIDTETTSVNALEADLVGISLAYNEEIQAKDSKVLPAENKGKTKSFYIPVFHKFGEQLEMDYVLENLKSVFENPAIFKTFQNAKYEINTLLKYNIGFKGIIFDTMLASYINDPSRKHGLKVQSAENLNYFMTEIEELIGKGKKQITMDDVAIEDASDYACDDAFVTLELTRYWNEKLDEQGKKLLYDIEVPTSLVLAKMEEQGVSLDTEYLAELAKELDTNLKEMEEQIFALAGESFNINSPKQVATVLFEKMGIEHKKKRGAQKFSTDAKVLEELAKEHEIARCLLKYRHYSKMKSTYVDALPDLISHVDGKIHTNYNQTITVTGRLSSSNPNLQNIPIRTKLGSRIRKAFVPEDKNAQVLLSADYSQIELRLLAHCSGDENLIHAFKTGEDIHAQTAAKVFDVPLSEVTKEMRGRAKAVNFGIIYGQTRWGLASALGISNEEAQMFIDKYFLTYPKVKEYMENSIQEAYRHGYAQTMYGRKRYLLDELMSSNRNIKEFAQRAAINTPLQGAASDLIKLAMIDLDKKLEQNNLKSKMIMQVHDELILETCKDELETVQKLVKEAMELNQPLKVPLVVDMEYGSSWMEDEE</sequence>
<dbReference type="SUPFAM" id="SSF56672">
    <property type="entry name" value="DNA/RNA polymerases"/>
    <property type="match status" value="1"/>
</dbReference>
<dbReference type="InterPro" id="IPR018320">
    <property type="entry name" value="DNA_polymerase_1"/>
</dbReference>
<dbReference type="Pfam" id="PF01612">
    <property type="entry name" value="DNA_pol_A_exo1"/>
    <property type="match status" value="1"/>
</dbReference>
<accession>A0A9D1SQ95</accession>
<dbReference type="InterPro" id="IPR002298">
    <property type="entry name" value="DNA_polymerase_A"/>
</dbReference>
<name>A0A9D1SQ95_9CLOT</name>
<evidence type="ECO:0000256" key="11">
    <source>
        <dbReference type="ARBA" id="ARBA00022932"/>
    </source>
</evidence>
<protein>
    <recommendedName>
        <fullName evidence="3 15">DNA polymerase I</fullName>
        <ecNumber evidence="2 15">2.7.7.7</ecNumber>
    </recommendedName>
</protein>
<feature type="domain" description="DNA-directed DNA polymerase family A palm" evidence="20">
    <location>
        <begin position="750"/>
        <end position="959"/>
    </location>
</feature>
<dbReference type="InterPro" id="IPR008918">
    <property type="entry name" value="HhH2"/>
</dbReference>
<dbReference type="InterPro" id="IPR001098">
    <property type="entry name" value="DNA-dir_DNA_pol_A_palm_dom"/>
</dbReference>
<keyword evidence="9 16" id="KW-0378">Hydrolase</keyword>
<organism evidence="21 22">
    <name type="scientific">Candidatus Limenecus avicola</name>
    <dbReference type="NCBI Taxonomy" id="2840847"/>
    <lineage>
        <taxon>Bacteria</taxon>
        <taxon>Bacillati</taxon>
        <taxon>Bacillota</taxon>
        <taxon>Clostridia</taxon>
        <taxon>Eubacteriales</taxon>
        <taxon>Clostridiaceae</taxon>
        <taxon>Clostridiaceae incertae sedis</taxon>
        <taxon>Candidatus Limenecus</taxon>
    </lineage>
</organism>
<dbReference type="Pfam" id="PF02739">
    <property type="entry name" value="5_3_exonuc_N"/>
    <property type="match status" value="1"/>
</dbReference>
<evidence type="ECO:0000256" key="2">
    <source>
        <dbReference type="ARBA" id="ARBA00012417"/>
    </source>
</evidence>
<comment type="subunit">
    <text evidence="16">Single-chain monomer with multiple functions.</text>
</comment>
<evidence type="ECO:0000256" key="17">
    <source>
        <dbReference type="SAM" id="Coils"/>
    </source>
</evidence>
<keyword evidence="17" id="KW-0175">Coiled coil</keyword>
<dbReference type="SMART" id="SM00279">
    <property type="entry name" value="HhH2"/>
    <property type="match status" value="1"/>
</dbReference>
<keyword evidence="8 16" id="KW-0227">DNA damage</keyword>
<dbReference type="Gene3D" id="1.20.1060.10">
    <property type="entry name" value="Taq DNA Polymerase, Chain T, domain 4"/>
    <property type="match status" value="1"/>
</dbReference>
<dbReference type="NCBIfam" id="NF004397">
    <property type="entry name" value="PRK05755.1"/>
    <property type="match status" value="1"/>
</dbReference>
<dbReference type="SMART" id="SM00475">
    <property type="entry name" value="53EXOc"/>
    <property type="match status" value="1"/>
</dbReference>
<dbReference type="InterPro" id="IPR029060">
    <property type="entry name" value="PIN-like_dom_sf"/>
</dbReference>
<dbReference type="CDD" id="cd09859">
    <property type="entry name" value="PIN_53EXO"/>
    <property type="match status" value="1"/>
</dbReference>
<dbReference type="PANTHER" id="PTHR10133:SF27">
    <property type="entry name" value="DNA POLYMERASE NU"/>
    <property type="match status" value="1"/>
</dbReference>
<dbReference type="InterPro" id="IPR002421">
    <property type="entry name" value="5-3_exonuclease"/>
</dbReference>
<evidence type="ECO:0000256" key="10">
    <source>
        <dbReference type="ARBA" id="ARBA00022839"/>
    </source>
</evidence>
<comment type="function">
    <text evidence="16">In addition to polymerase activity, this DNA polymerase exhibits 3'-5' and 5'-3' exonuclease activity.</text>
</comment>
<dbReference type="Gene3D" id="3.30.70.370">
    <property type="match status" value="1"/>
</dbReference>
<keyword evidence="4 16" id="KW-0808">Transferase</keyword>
<dbReference type="AlphaFoldDB" id="A0A9D1SQ95"/>
<evidence type="ECO:0000256" key="7">
    <source>
        <dbReference type="ARBA" id="ARBA00022722"/>
    </source>
</evidence>
<reference evidence="21" key="1">
    <citation type="submission" date="2020-10" db="EMBL/GenBank/DDBJ databases">
        <authorList>
            <person name="Gilroy R."/>
        </authorList>
    </citation>
    <scope>NUCLEOTIDE SEQUENCE</scope>
    <source>
        <strain evidence="21">CHK154-7741</strain>
    </source>
</reference>
<dbReference type="InterPro" id="IPR036397">
    <property type="entry name" value="RNaseH_sf"/>
</dbReference>
<dbReference type="Gene3D" id="3.40.50.1010">
    <property type="entry name" value="5'-nuclease"/>
    <property type="match status" value="1"/>
</dbReference>
<dbReference type="GO" id="GO:0008408">
    <property type="term" value="F:3'-5' exonuclease activity"/>
    <property type="evidence" value="ECO:0007669"/>
    <property type="project" value="UniProtKB-UniRule"/>
</dbReference>
<dbReference type="FunFam" id="1.10.150.20:FF:000002">
    <property type="entry name" value="DNA polymerase I"/>
    <property type="match status" value="1"/>
</dbReference>
<comment type="caution">
    <text evidence="21">The sequence shown here is derived from an EMBL/GenBank/DDBJ whole genome shotgun (WGS) entry which is preliminary data.</text>
</comment>
<comment type="similarity">
    <text evidence="1 16">Belongs to the DNA polymerase type-A family.</text>
</comment>
<dbReference type="GO" id="GO:0003677">
    <property type="term" value="F:DNA binding"/>
    <property type="evidence" value="ECO:0007669"/>
    <property type="project" value="UniProtKB-UniRule"/>
</dbReference>
<keyword evidence="11 16" id="KW-0239">DNA-directed DNA polymerase</keyword>
<evidence type="ECO:0000313" key="22">
    <source>
        <dbReference type="Proteomes" id="UP000886748"/>
    </source>
</evidence>
<evidence type="ECO:0000256" key="9">
    <source>
        <dbReference type="ARBA" id="ARBA00022801"/>
    </source>
</evidence>
<dbReference type="GO" id="GO:0008409">
    <property type="term" value="F:5'-3' exonuclease activity"/>
    <property type="evidence" value="ECO:0007669"/>
    <property type="project" value="UniProtKB-UniRule"/>
</dbReference>
<dbReference type="EMBL" id="DVOD01000013">
    <property type="protein sequence ID" value="HIU91778.1"/>
    <property type="molecule type" value="Genomic_DNA"/>
</dbReference>
<dbReference type="InterPro" id="IPR012337">
    <property type="entry name" value="RNaseH-like_sf"/>
</dbReference>
<dbReference type="FunFam" id="1.20.1060.10:FF:000001">
    <property type="entry name" value="DNA polymerase I"/>
    <property type="match status" value="1"/>
</dbReference>
<evidence type="ECO:0000256" key="14">
    <source>
        <dbReference type="ARBA" id="ARBA00049244"/>
    </source>
</evidence>
<comment type="catalytic activity">
    <reaction evidence="14 16">
        <text>DNA(n) + a 2'-deoxyribonucleoside 5'-triphosphate = DNA(n+1) + diphosphate</text>
        <dbReference type="Rhea" id="RHEA:22508"/>
        <dbReference type="Rhea" id="RHEA-COMP:17339"/>
        <dbReference type="Rhea" id="RHEA-COMP:17340"/>
        <dbReference type="ChEBI" id="CHEBI:33019"/>
        <dbReference type="ChEBI" id="CHEBI:61560"/>
        <dbReference type="ChEBI" id="CHEBI:173112"/>
        <dbReference type="EC" id="2.7.7.7"/>
    </reaction>
</comment>
<feature type="domain" description="3'-5' exonuclease" evidence="18">
    <location>
        <begin position="383"/>
        <end position="583"/>
    </location>
</feature>
<dbReference type="Gene3D" id="3.30.420.10">
    <property type="entry name" value="Ribonuclease H-like superfamily/Ribonuclease H"/>
    <property type="match status" value="1"/>
</dbReference>
<evidence type="ECO:0000256" key="3">
    <source>
        <dbReference type="ARBA" id="ARBA00020311"/>
    </source>
</evidence>
<dbReference type="InterPro" id="IPR043502">
    <property type="entry name" value="DNA/RNA_pol_sf"/>
</dbReference>
<dbReference type="PANTHER" id="PTHR10133">
    <property type="entry name" value="DNA POLYMERASE I"/>
    <property type="match status" value="1"/>
</dbReference>
<evidence type="ECO:0000259" key="19">
    <source>
        <dbReference type="SMART" id="SM00475"/>
    </source>
</evidence>
<dbReference type="Proteomes" id="UP000886748">
    <property type="component" value="Unassembled WGS sequence"/>
</dbReference>
<dbReference type="SUPFAM" id="SSF88723">
    <property type="entry name" value="PIN domain-like"/>
    <property type="match status" value="1"/>
</dbReference>
<evidence type="ECO:0000313" key="21">
    <source>
        <dbReference type="EMBL" id="HIU91778.1"/>
    </source>
</evidence>
<reference evidence="21" key="2">
    <citation type="journal article" date="2021" name="PeerJ">
        <title>Extensive microbial diversity within the chicken gut microbiome revealed by metagenomics and culture.</title>
        <authorList>
            <person name="Gilroy R."/>
            <person name="Ravi A."/>
            <person name="Getino M."/>
            <person name="Pursley I."/>
            <person name="Horton D.L."/>
            <person name="Alikhan N.F."/>
            <person name="Baker D."/>
            <person name="Gharbi K."/>
            <person name="Hall N."/>
            <person name="Watson M."/>
            <person name="Adriaenssens E.M."/>
            <person name="Foster-Nyarko E."/>
            <person name="Jarju S."/>
            <person name="Secka A."/>
            <person name="Antonio M."/>
            <person name="Oren A."/>
            <person name="Chaudhuri R.R."/>
            <person name="La Ragione R."/>
            <person name="Hildebrand F."/>
            <person name="Pallen M.J."/>
        </authorList>
    </citation>
    <scope>NUCLEOTIDE SEQUENCE</scope>
    <source>
        <strain evidence="21">CHK154-7741</strain>
    </source>
</reference>
<evidence type="ECO:0000256" key="13">
    <source>
        <dbReference type="ARBA" id="ARBA00023204"/>
    </source>
</evidence>
<dbReference type="SMART" id="SM00482">
    <property type="entry name" value="POLAc"/>
    <property type="match status" value="1"/>
</dbReference>
<feature type="coiled-coil region" evidence="17">
    <location>
        <begin position="613"/>
        <end position="640"/>
    </location>
</feature>
<keyword evidence="6 16" id="KW-0235">DNA replication</keyword>
<evidence type="ECO:0000259" key="20">
    <source>
        <dbReference type="SMART" id="SM00482"/>
    </source>
</evidence>
<dbReference type="CDD" id="cd08637">
    <property type="entry name" value="DNA_pol_A_pol_I_C"/>
    <property type="match status" value="1"/>
</dbReference>
<keyword evidence="12 16" id="KW-0238">DNA-binding</keyword>
<evidence type="ECO:0000256" key="1">
    <source>
        <dbReference type="ARBA" id="ARBA00007705"/>
    </source>
</evidence>
<dbReference type="GO" id="GO:0006261">
    <property type="term" value="P:DNA-templated DNA replication"/>
    <property type="evidence" value="ECO:0007669"/>
    <property type="project" value="UniProtKB-UniRule"/>
</dbReference>
<dbReference type="CDD" id="cd09898">
    <property type="entry name" value="H3TH_53EXO"/>
    <property type="match status" value="1"/>
</dbReference>
<dbReference type="Pfam" id="PF01367">
    <property type="entry name" value="5_3_exonuc"/>
    <property type="match status" value="1"/>
</dbReference>
<dbReference type="EC" id="2.7.7.7" evidence="2 15"/>
<evidence type="ECO:0000256" key="5">
    <source>
        <dbReference type="ARBA" id="ARBA00022695"/>
    </source>
</evidence>
<dbReference type="NCBIfam" id="TIGR00593">
    <property type="entry name" value="pola"/>
    <property type="match status" value="1"/>
</dbReference>
<dbReference type="SUPFAM" id="SSF53098">
    <property type="entry name" value="Ribonuclease H-like"/>
    <property type="match status" value="1"/>
</dbReference>
<evidence type="ECO:0000256" key="16">
    <source>
        <dbReference type="RuleBase" id="RU004460"/>
    </source>
</evidence>
<evidence type="ECO:0000256" key="15">
    <source>
        <dbReference type="NCBIfam" id="TIGR00593"/>
    </source>
</evidence>
<dbReference type="GO" id="GO:0003887">
    <property type="term" value="F:DNA-directed DNA polymerase activity"/>
    <property type="evidence" value="ECO:0007669"/>
    <property type="project" value="UniProtKB-UniRule"/>
</dbReference>
<dbReference type="SUPFAM" id="SSF47807">
    <property type="entry name" value="5' to 3' exonuclease, C-terminal subdomain"/>
    <property type="match status" value="1"/>
</dbReference>
<keyword evidence="5 16" id="KW-0548">Nucleotidyltransferase</keyword>
<dbReference type="GO" id="GO:0006302">
    <property type="term" value="P:double-strand break repair"/>
    <property type="evidence" value="ECO:0007669"/>
    <property type="project" value="TreeGrafter"/>
</dbReference>
<dbReference type="SMART" id="SM00474">
    <property type="entry name" value="35EXOc"/>
    <property type="match status" value="1"/>
</dbReference>
<keyword evidence="13 16" id="KW-0234">DNA repair</keyword>
<evidence type="ECO:0000259" key="18">
    <source>
        <dbReference type="SMART" id="SM00474"/>
    </source>
</evidence>